<dbReference type="Proteomes" id="UP000441208">
    <property type="component" value="Unassembled WGS sequence"/>
</dbReference>
<dbReference type="AlphaFoldDB" id="A0A6A3TMM8"/>
<dbReference type="Proteomes" id="UP000429523">
    <property type="component" value="Unassembled WGS sequence"/>
</dbReference>
<evidence type="ECO:0000313" key="6">
    <source>
        <dbReference type="Proteomes" id="UP000441208"/>
    </source>
</evidence>
<gene>
    <name evidence="3" type="ORF">PF002_g1130</name>
    <name evidence="2" type="ORF">PF007_g978</name>
    <name evidence="1" type="ORF">PF009_g1128</name>
</gene>
<proteinExistence type="predicted"/>
<evidence type="ECO:0000313" key="5">
    <source>
        <dbReference type="Proteomes" id="UP000440367"/>
    </source>
</evidence>
<evidence type="ECO:0000313" key="3">
    <source>
        <dbReference type="EMBL" id="KAE9257331.1"/>
    </source>
</evidence>
<dbReference type="EMBL" id="QXFZ01000022">
    <property type="protein sequence ID" value="KAE9139570.1"/>
    <property type="molecule type" value="Genomic_DNA"/>
</dbReference>
<dbReference type="Proteomes" id="UP000440367">
    <property type="component" value="Unassembled WGS sequence"/>
</dbReference>
<protein>
    <submittedName>
        <fullName evidence="2">Uncharacterized protein</fullName>
    </submittedName>
</protein>
<evidence type="ECO:0000313" key="2">
    <source>
        <dbReference type="EMBL" id="KAE9139570.1"/>
    </source>
</evidence>
<evidence type="ECO:0000313" key="1">
    <source>
        <dbReference type="EMBL" id="KAE8949305.1"/>
    </source>
</evidence>
<dbReference type="EMBL" id="QXGD01000026">
    <property type="protein sequence ID" value="KAE9257331.1"/>
    <property type="molecule type" value="Genomic_DNA"/>
</dbReference>
<accession>A0A6A3TMM8</accession>
<evidence type="ECO:0000313" key="4">
    <source>
        <dbReference type="Proteomes" id="UP000429523"/>
    </source>
</evidence>
<name>A0A6A3TMM8_9STRA</name>
<sequence length="99" mass="10799">MVYVCYSASECLSMSMSMLPTMTAQRTAMELPTAWTSLRSGAWGGENQRARAVRDLALLSAVDVVAPRQDGSEAMRLHQSRVTDAQQLAALGQPRVVQE</sequence>
<reference evidence="4 5" key="1">
    <citation type="submission" date="2018-08" db="EMBL/GenBank/DDBJ databases">
        <title>Genomic investigation of the strawberry pathogen Phytophthora fragariae indicates pathogenicity is determined by transcriptional variation in three key races.</title>
        <authorList>
            <person name="Adams T.M."/>
            <person name="Armitage A.D."/>
            <person name="Sobczyk M.K."/>
            <person name="Bates H.J."/>
            <person name="Dunwell J.M."/>
            <person name="Nellist C.F."/>
            <person name="Harrison R.J."/>
        </authorList>
    </citation>
    <scope>NUCLEOTIDE SEQUENCE [LARGE SCALE GENOMIC DNA]</scope>
    <source>
        <strain evidence="3 5">BC-1</strain>
        <strain evidence="2 6">NOV-71</strain>
        <strain evidence="1 4">NOV-9</strain>
    </source>
</reference>
<organism evidence="2 6">
    <name type="scientific">Phytophthora fragariae</name>
    <dbReference type="NCBI Taxonomy" id="53985"/>
    <lineage>
        <taxon>Eukaryota</taxon>
        <taxon>Sar</taxon>
        <taxon>Stramenopiles</taxon>
        <taxon>Oomycota</taxon>
        <taxon>Peronosporomycetes</taxon>
        <taxon>Peronosporales</taxon>
        <taxon>Peronosporaceae</taxon>
        <taxon>Phytophthora</taxon>
    </lineage>
</organism>
<dbReference type="EMBL" id="QXGF01000025">
    <property type="protein sequence ID" value="KAE8949305.1"/>
    <property type="molecule type" value="Genomic_DNA"/>
</dbReference>
<comment type="caution">
    <text evidence="2">The sequence shown here is derived from an EMBL/GenBank/DDBJ whole genome shotgun (WGS) entry which is preliminary data.</text>
</comment>